<comment type="caution">
    <text evidence="1">The sequence shown here is derived from an EMBL/GenBank/DDBJ whole genome shotgun (WGS) entry which is preliminary data.</text>
</comment>
<evidence type="ECO:0000313" key="2">
    <source>
        <dbReference type="Proteomes" id="UP000593571"/>
    </source>
</evidence>
<dbReference type="AlphaFoldDB" id="A0A7J8H181"/>
<evidence type="ECO:0000313" key="1">
    <source>
        <dbReference type="EMBL" id="KAF6465918.1"/>
    </source>
</evidence>
<accession>A0A7J8H181</accession>
<sequence>MKALYFPATALQKLSIILRVRFKTCALIHNVLCNMASAPWLWHSPATLVGSALEHKEPFSPTSGPLHMLFSLPRALFYFLISLTTPLHPSRSLSRLSCLPESVNLLVIIPILPCMFTTPMKYVTTYVIMPFSFDRVTPNGPNLPVMLEPVK</sequence>
<keyword evidence="2" id="KW-1185">Reference proteome</keyword>
<dbReference type="Proteomes" id="UP000593571">
    <property type="component" value="Unassembled WGS sequence"/>
</dbReference>
<name>A0A7J8H181_ROUAE</name>
<proteinExistence type="predicted"/>
<dbReference type="EMBL" id="JACASE010000005">
    <property type="protein sequence ID" value="KAF6465918.1"/>
    <property type="molecule type" value="Genomic_DNA"/>
</dbReference>
<gene>
    <name evidence="1" type="ORF">HJG63_011285</name>
</gene>
<protein>
    <submittedName>
        <fullName evidence="1">Uncharacterized protein</fullName>
    </submittedName>
</protein>
<organism evidence="1 2">
    <name type="scientific">Rousettus aegyptiacus</name>
    <name type="common">Egyptian fruit bat</name>
    <name type="synonym">Pteropus aegyptiacus</name>
    <dbReference type="NCBI Taxonomy" id="9407"/>
    <lineage>
        <taxon>Eukaryota</taxon>
        <taxon>Metazoa</taxon>
        <taxon>Chordata</taxon>
        <taxon>Craniata</taxon>
        <taxon>Vertebrata</taxon>
        <taxon>Euteleostomi</taxon>
        <taxon>Mammalia</taxon>
        <taxon>Eutheria</taxon>
        <taxon>Laurasiatheria</taxon>
        <taxon>Chiroptera</taxon>
        <taxon>Yinpterochiroptera</taxon>
        <taxon>Pteropodoidea</taxon>
        <taxon>Pteropodidae</taxon>
        <taxon>Rousettinae</taxon>
        <taxon>Rousettus</taxon>
    </lineage>
</organism>
<reference evidence="1 2" key="1">
    <citation type="journal article" date="2020" name="Nature">
        <title>Six reference-quality genomes reveal evolution of bat adaptations.</title>
        <authorList>
            <person name="Jebb D."/>
            <person name="Huang Z."/>
            <person name="Pippel M."/>
            <person name="Hughes G.M."/>
            <person name="Lavrichenko K."/>
            <person name="Devanna P."/>
            <person name="Winkler S."/>
            <person name="Jermiin L.S."/>
            <person name="Skirmuntt E.C."/>
            <person name="Katzourakis A."/>
            <person name="Burkitt-Gray L."/>
            <person name="Ray D.A."/>
            <person name="Sullivan K.A.M."/>
            <person name="Roscito J.G."/>
            <person name="Kirilenko B.M."/>
            <person name="Davalos L.M."/>
            <person name="Corthals A.P."/>
            <person name="Power M.L."/>
            <person name="Jones G."/>
            <person name="Ransome R.D."/>
            <person name="Dechmann D.K.N."/>
            <person name="Locatelli A.G."/>
            <person name="Puechmaille S.J."/>
            <person name="Fedrigo O."/>
            <person name="Jarvis E.D."/>
            <person name="Hiller M."/>
            <person name="Vernes S.C."/>
            <person name="Myers E.W."/>
            <person name="Teeling E.C."/>
        </authorList>
    </citation>
    <scope>NUCLEOTIDE SEQUENCE [LARGE SCALE GENOMIC DNA]</scope>
    <source>
        <strain evidence="1">MRouAeg1</strain>
        <tissue evidence="1">Muscle</tissue>
    </source>
</reference>